<evidence type="ECO:0000313" key="2">
    <source>
        <dbReference type="Proteomes" id="UP000197068"/>
    </source>
</evidence>
<accession>A0ABQ0MU21</accession>
<dbReference type="Proteomes" id="UP000197068">
    <property type="component" value="Unassembled WGS sequence"/>
</dbReference>
<dbReference type="RefSeq" id="WP_057179627.1">
    <property type="nucleotide sequence ID" value="NZ_BDQM01000008.1"/>
</dbReference>
<organism evidence="1 2">
    <name type="scientific">Colwellia marinimaniae</name>
    <dbReference type="NCBI Taxonomy" id="1513592"/>
    <lineage>
        <taxon>Bacteria</taxon>
        <taxon>Pseudomonadati</taxon>
        <taxon>Pseudomonadota</taxon>
        <taxon>Gammaproteobacteria</taxon>
        <taxon>Alteromonadales</taxon>
        <taxon>Colwelliaceae</taxon>
        <taxon>Colwellia</taxon>
    </lineage>
</organism>
<reference evidence="1 2" key="1">
    <citation type="submission" date="2017-06" db="EMBL/GenBank/DDBJ databases">
        <title>Whole Genome Sequences of Colwellia marinimaniae MTCD1.</title>
        <authorList>
            <person name="Kusumoto H."/>
            <person name="Inoue M."/>
            <person name="Tanikawa K."/>
            <person name="Maeji H."/>
            <person name="Cameron J.H."/>
            <person name="Bartlett D.H."/>
        </authorList>
    </citation>
    <scope>NUCLEOTIDE SEQUENCE [LARGE SCALE GENOMIC DNA]</scope>
    <source>
        <strain evidence="1 2">MTCD1</strain>
    </source>
</reference>
<dbReference type="PROSITE" id="PS51257">
    <property type="entry name" value="PROKAR_LIPOPROTEIN"/>
    <property type="match status" value="1"/>
</dbReference>
<keyword evidence="2" id="KW-1185">Reference proteome</keyword>
<protein>
    <recommendedName>
        <fullName evidence="3">Internalin-J</fullName>
    </recommendedName>
</protein>
<proteinExistence type="predicted"/>
<comment type="caution">
    <text evidence="1">The sequence shown here is derived from an EMBL/GenBank/DDBJ whole genome shotgun (WGS) entry which is preliminary data.</text>
</comment>
<dbReference type="InterPro" id="IPR032675">
    <property type="entry name" value="LRR_dom_sf"/>
</dbReference>
<evidence type="ECO:0000313" key="1">
    <source>
        <dbReference type="EMBL" id="GAW95844.1"/>
    </source>
</evidence>
<evidence type="ECO:0008006" key="3">
    <source>
        <dbReference type="Google" id="ProtNLM"/>
    </source>
</evidence>
<dbReference type="Gene3D" id="3.80.10.10">
    <property type="entry name" value="Ribonuclease Inhibitor"/>
    <property type="match status" value="1"/>
</dbReference>
<dbReference type="SUPFAM" id="SSF52058">
    <property type="entry name" value="L domain-like"/>
    <property type="match status" value="1"/>
</dbReference>
<dbReference type="EMBL" id="BDQM01000008">
    <property type="protein sequence ID" value="GAW95844.1"/>
    <property type="molecule type" value="Genomic_DNA"/>
</dbReference>
<sequence>MKKYIYISLSLMLTACGVSNDDKSELETLNLTSIALSTCLSTSAERFGYESISDVETLSCSDVSEEAFDQTALDEMNLFENLSNLSLYYMKSPIHFDGSNFPALKAFRCDNCSLESIDLSQNSELNSFEIWGNTYLTELDLSNSPKLEKLNLSKVTIMNLNLGNQQLLKEAYIVGDALYKNTQLNINLTGATALESLEMFFVGIEHLDLSNNLELTSLQINYSTIQSLDIGSTKIQHLGINYSDIVSLDTSTFIDLRSLVLVENKIVSLNLENNVLLELLNLKGNPLSDGMLDYLESITWIDRIEF</sequence>
<gene>
    <name evidence="1" type="ORF">MTCD1_01447</name>
</gene>
<name>A0ABQ0MU21_9GAMM</name>